<dbReference type="RefSeq" id="WP_200341412.1">
    <property type="nucleotide sequence ID" value="NZ_NRRL01000038.1"/>
</dbReference>
<dbReference type="EMBL" id="NRRL01000038">
    <property type="protein sequence ID" value="MBK1669084.1"/>
    <property type="molecule type" value="Genomic_DNA"/>
</dbReference>
<evidence type="ECO:0000313" key="2">
    <source>
        <dbReference type="EMBL" id="MBK1669084.1"/>
    </source>
</evidence>
<keyword evidence="1" id="KW-0812">Transmembrane</keyword>
<protein>
    <submittedName>
        <fullName evidence="2">Uncharacterized protein</fullName>
    </submittedName>
</protein>
<proteinExistence type="predicted"/>
<reference evidence="2 3" key="1">
    <citation type="journal article" date="2020" name="Microorganisms">
        <title>Osmotic Adaptation and Compatible Solute Biosynthesis of Phototrophic Bacteria as Revealed from Genome Analyses.</title>
        <authorList>
            <person name="Imhoff J.F."/>
            <person name="Rahn T."/>
            <person name="Kunzel S."/>
            <person name="Keller A."/>
            <person name="Neulinger S.C."/>
        </authorList>
    </citation>
    <scope>NUCLEOTIDE SEQUENCE [LARGE SCALE GENOMIC DNA]</scope>
    <source>
        <strain evidence="2 3">DSM 9895</strain>
    </source>
</reference>
<evidence type="ECO:0000256" key="1">
    <source>
        <dbReference type="SAM" id="Phobius"/>
    </source>
</evidence>
<keyword evidence="3" id="KW-1185">Reference proteome</keyword>
<name>A0ABS1DF33_9PROT</name>
<evidence type="ECO:0000313" key="3">
    <source>
        <dbReference type="Proteomes" id="UP001296873"/>
    </source>
</evidence>
<dbReference type="Proteomes" id="UP001296873">
    <property type="component" value="Unassembled WGS sequence"/>
</dbReference>
<keyword evidence="1" id="KW-0472">Membrane</keyword>
<keyword evidence="1" id="KW-1133">Transmembrane helix</keyword>
<gene>
    <name evidence="2" type="ORF">CKO28_13680</name>
</gene>
<comment type="caution">
    <text evidence="2">The sequence shown here is derived from an EMBL/GenBank/DDBJ whole genome shotgun (WGS) entry which is preliminary data.</text>
</comment>
<sequence>MTQQLLETRSSYIRVPIALLVLAALVNGAIACFYKFGYQILDWLRTITHALRRPFGSSA</sequence>
<accession>A0ABS1DF33</accession>
<organism evidence="2 3">
    <name type="scientific">Rhodovibrio sodomensis</name>
    <dbReference type="NCBI Taxonomy" id="1088"/>
    <lineage>
        <taxon>Bacteria</taxon>
        <taxon>Pseudomonadati</taxon>
        <taxon>Pseudomonadota</taxon>
        <taxon>Alphaproteobacteria</taxon>
        <taxon>Rhodospirillales</taxon>
        <taxon>Rhodovibrionaceae</taxon>
        <taxon>Rhodovibrio</taxon>
    </lineage>
</organism>
<feature type="transmembrane region" description="Helical" evidence="1">
    <location>
        <begin position="12"/>
        <end position="36"/>
    </location>
</feature>